<accession>A0ABW2BRH5</accession>
<feature type="compositionally biased region" description="Basic and acidic residues" evidence="1">
    <location>
        <begin position="393"/>
        <end position="402"/>
    </location>
</feature>
<dbReference type="Proteomes" id="UP001596337">
    <property type="component" value="Unassembled WGS sequence"/>
</dbReference>
<feature type="compositionally biased region" description="Pro residues" evidence="1">
    <location>
        <begin position="221"/>
        <end position="245"/>
    </location>
</feature>
<gene>
    <name evidence="2" type="ORF">ACFQGD_00250</name>
</gene>
<proteinExistence type="predicted"/>
<organism evidence="2 3">
    <name type="scientific">Haloechinothrix salitolerans</name>
    <dbReference type="NCBI Taxonomy" id="926830"/>
    <lineage>
        <taxon>Bacteria</taxon>
        <taxon>Bacillati</taxon>
        <taxon>Actinomycetota</taxon>
        <taxon>Actinomycetes</taxon>
        <taxon>Pseudonocardiales</taxon>
        <taxon>Pseudonocardiaceae</taxon>
        <taxon>Haloechinothrix</taxon>
    </lineage>
</organism>
<sequence>MANHEGPVIPVPLRLHTVLLALAGRIDDGALGHARQLSAVARVDEAAELVVGTLIAGGIPLRESERRELGEVVARSGADVTLLDQLIVSEHDVDPSHSFTGGDQPDSGVERAIEPIKAVLTDVRSIHAVWRNTAAGRVPGQVPQRVVLIELGAQGSPPATAHLVAAALRNAGIRAVVEVASADVAWPNYHRQALAAAAPVLTDTSSAPAPEVAPQQAAAPAPEPASVPPPVPQPAPQPAPRPAPAAEPERPVASERPRESAGFFAAQEKPAFATHAAPTGGNGHAESAPTRPVATSTAAANGTSTPAPNGVNVANGHEAPRRTNGHHRADRQPGEVFWPQPESAAEPAGGDHGGEPSRIDHSGDTTPPRNGYPAEPPPNGYRTEAARNGHAAEPPRADKPVEPPRPNHPAEPPSHGDRNVVNFPESASESTAELSGNDARQLHQALHDAEAADREEPQAPQREAVELPAAEAEAQLSDRDRELLRELHAELAKREREQAAQVQLNGWHRPGS</sequence>
<feature type="compositionally biased region" description="Basic and acidic residues" evidence="1">
    <location>
        <begin position="247"/>
        <end position="259"/>
    </location>
</feature>
<feature type="compositionally biased region" description="Basic and acidic residues" evidence="1">
    <location>
        <begin position="445"/>
        <end position="457"/>
    </location>
</feature>
<evidence type="ECO:0000313" key="2">
    <source>
        <dbReference type="EMBL" id="MFC6865570.1"/>
    </source>
</evidence>
<keyword evidence="3" id="KW-1185">Reference proteome</keyword>
<reference evidence="3" key="1">
    <citation type="journal article" date="2019" name="Int. J. Syst. Evol. Microbiol.">
        <title>The Global Catalogue of Microorganisms (GCM) 10K type strain sequencing project: providing services to taxonomists for standard genome sequencing and annotation.</title>
        <authorList>
            <consortium name="The Broad Institute Genomics Platform"/>
            <consortium name="The Broad Institute Genome Sequencing Center for Infectious Disease"/>
            <person name="Wu L."/>
            <person name="Ma J."/>
        </authorList>
    </citation>
    <scope>NUCLEOTIDE SEQUENCE [LARGE SCALE GENOMIC DNA]</scope>
    <source>
        <strain evidence="3">KCTC 32255</strain>
    </source>
</reference>
<dbReference type="EMBL" id="JBHSXX010000001">
    <property type="protein sequence ID" value="MFC6865570.1"/>
    <property type="molecule type" value="Genomic_DNA"/>
</dbReference>
<feature type="region of interest" description="Disordered" evidence="1">
    <location>
        <begin position="206"/>
        <end position="261"/>
    </location>
</feature>
<evidence type="ECO:0000313" key="3">
    <source>
        <dbReference type="Proteomes" id="UP001596337"/>
    </source>
</evidence>
<feature type="compositionally biased region" description="Basic and acidic residues" evidence="1">
    <location>
        <begin position="352"/>
        <end position="363"/>
    </location>
</feature>
<feature type="region of interest" description="Disordered" evidence="1">
    <location>
        <begin position="274"/>
        <end position="478"/>
    </location>
</feature>
<feature type="compositionally biased region" description="Pro residues" evidence="1">
    <location>
        <begin position="403"/>
        <end position="412"/>
    </location>
</feature>
<evidence type="ECO:0000256" key="1">
    <source>
        <dbReference type="SAM" id="MobiDB-lite"/>
    </source>
</evidence>
<name>A0ABW2BRH5_9PSEU</name>
<protein>
    <submittedName>
        <fullName evidence="2">Uncharacterized protein</fullName>
    </submittedName>
</protein>
<feature type="compositionally biased region" description="Low complexity" evidence="1">
    <location>
        <begin position="206"/>
        <end position="220"/>
    </location>
</feature>
<dbReference type="RefSeq" id="WP_345391914.1">
    <property type="nucleotide sequence ID" value="NZ_BAABLA010000007.1"/>
</dbReference>
<comment type="caution">
    <text evidence="2">The sequence shown here is derived from an EMBL/GenBank/DDBJ whole genome shotgun (WGS) entry which is preliminary data.</text>
</comment>
<feature type="compositionally biased region" description="Polar residues" evidence="1">
    <location>
        <begin position="425"/>
        <end position="434"/>
    </location>
</feature>
<feature type="compositionally biased region" description="Low complexity" evidence="1">
    <location>
        <begin position="294"/>
        <end position="309"/>
    </location>
</feature>